<dbReference type="PANTHER" id="PTHR43272:SF32">
    <property type="entry name" value="AMP-DEPENDENT SYNTHETASE_LIGASE DOMAIN-CONTAINING PROTEIN"/>
    <property type="match status" value="1"/>
</dbReference>
<reference evidence="8" key="2">
    <citation type="journal article" date="2014" name="Int. J. Syst. Evol. Microbiol.">
        <title>Complete genome of a new Firmicutes species belonging to the dominant human colonic microbiota ('Ruminococcus bicirculans') reveals two chromosomes and a selective capacity to utilize plant glucans.</title>
        <authorList>
            <consortium name="NISC Comparative Sequencing Program"/>
            <person name="Wegmann U."/>
            <person name="Louis P."/>
            <person name="Goesmann A."/>
            <person name="Henrissat B."/>
            <person name="Duncan S.H."/>
            <person name="Flint H.J."/>
        </authorList>
    </citation>
    <scope>NUCLEOTIDE SEQUENCE</scope>
    <source>
        <strain evidence="8">CCM 7403</strain>
    </source>
</reference>
<dbReference type="EMBL" id="CP038462">
    <property type="protein sequence ID" value="QCC77953.1"/>
    <property type="molecule type" value="Genomic_DNA"/>
</dbReference>
<dbReference type="Proteomes" id="UP000630594">
    <property type="component" value="Unassembled WGS sequence"/>
</dbReference>
<evidence type="ECO:0000256" key="3">
    <source>
        <dbReference type="ARBA" id="ARBA00022832"/>
    </source>
</evidence>
<dbReference type="InterPro" id="IPR000873">
    <property type="entry name" value="AMP-dep_synth/lig_dom"/>
</dbReference>
<comment type="catalytic activity">
    <reaction evidence="5">
        <text>a long-chain fatty acid + ATP + CoA = a long-chain fatty acyl-CoA + AMP + diphosphate</text>
        <dbReference type="Rhea" id="RHEA:15421"/>
        <dbReference type="ChEBI" id="CHEBI:30616"/>
        <dbReference type="ChEBI" id="CHEBI:33019"/>
        <dbReference type="ChEBI" id="CHEBI:57287"/>
        <dbReference type="ChEBI" id="CHEBI:57560"/>
        <dbReference type="ChEBI" id="CHEBI:83139"/>
        <dbReference type="ChEBI" id="CHEBI:456215"/>
        <dbReference type="EC" id="6.2.1.3"/>
    </reaction>
    <physiologicalReaction direction="left-to-right" evidence="5">
        <dbReference type="Rhea" id="RHEA:15422"/>
    </physiologicalReaction>
</comment>
<evidence type="ECO:0000313" key="9">
    <source>
        <dbReference type="EMBL" id="QCC77953.1"/>
    </source>
</evidence>
<dbReference type="InterPro" id="IPR045851">
    <property type="entry name" value="AMP-bd_C_sf"/>
</dbReference>
<reference evidence="11" key="3">
    <citation type="journal article" date="2019" name="Int. J. Syst. Evol. Microbiol.">
        <title>The Global Catalogue of Microorganisms (GCM) 10K type strain sequencing project: providing services to taxonomists for standard genome sequencing and annotation.</title>
        <authorList>
            <consortium name="The Broad Institute Genomics Platform"/>
            <consortium name="The Broad Institute Genome Sequencing Center for Infectious Disease"/>
            <person name="Wu L."/>
            <person name="Ma J."/>
        </authorList>
    </citation>
    <scope>NUCLEOTIDE SEQUENCE [LARGE SCALE GENOMIC DNA]</scope>
    <source>
        <strain evidence="11">CCM 7403</strain>
    </source>
</reference>
<evidence type="ECO:0000256" key="5">
    <source>
        <dbReference type="ARBA" id="ARBA00024484"/>
    </source>
</evidence>
<dbReference type="Pfam" id="PF00501">
    <property type="entry name" value="AMP-binding"/>
    <property type="match status" value="1"/>
</dbReference>
<dbReference type="Proteomes" id="UP000297025">
    <property type="component" value="Chromosome"/>
</dbReference>
<evidence type="ECO:0000256" key="1">
    <source>
        <dbReference type="ARBA" id="ARBA00006432"/>
    </source>
</evidence>
<evidence type="ECO:0000256" key="2">
    <source>
        <dbReference type="ARBA" id="ARBA00022598"/>
    </source>
</evidence>
<dbReference type="Gene3D" id="3.30.300.30">
    <property type="match status" value="1"/>
</dbReference>
<keyword evidence="11" id="KW-1185">Reference proteome</keyword>
<dbReference type="Pfam" id="PF23562">
    <property type="entry name" value="AMP-binding_C_3"/>
    <property type="match status" value="1"/>
</dbReference>
<dbReference type="Gene3D" id="3.40.50.12780">
    <property type="entry name" value="N-terminal domain of ligase-like"/>
    <property type="match status" value="1"/>
</dbReference>
<comment type="similarity">
    <text evidence="1">Belongs to the ATP-dependent AMP-binding enzyme family.</text>
</comment>
<dbReference type="PROSITE" id="PS00455">
    <property type="entry name" value="AMP_BINDING"/>
    <property type="match status" value="1"/>
</dbReference>
<evidence type="ECO:0000313" key="10">
    <source>
        <dbReference type="Proteomes" id="UP000297025"/>
    </source>
</evidence>
<dbReference type="EMBL" id="BMCK01000003">
    <property type="protein sequence ID" value="GGD23679.1"/>
    <property type="molecule type" value="Genomic_DNA"/>
</dbReference>
<dbReference type="RefSeq" id="WP_135832996.1">
    <property type="nucleotide sequence ID" value="NZ_BMCK01000003.1"/>
</dbReference>
<dbReference type="AlphaFoldDB" id="A0A4P7UCN2"/>
<keyword evidence="4" id="KW-0443">Lipid metabolism</keyword>
<dbReference type="GO" id="GO:0004467">
    <property type="term" value="F:long-chain fatty acid-CoA ligase activity"/>
    <property type="evidence" value="ECO:0007669"/>
    <property type="project" value="UniProtKB-EC"/>
</dbReference>
<proteinExistence type="inferred from homology"/>
<feature type="domain" description="AMP-dependent synthetase/ligase" evidence="7">
    <location>
        <begin position="28"/>
        <end position="443"/>
    </location>
</feature>
<dbReference type="InterPro" id="IPR020845">
    <property type="entry name" value="AMP-binding_CS"/>
</dbReference>
<accession>A0A4P7UCN2</accession>
<gene>
    <name evidence="9" type="ORF">E2C04_13565</name>
    <name evidence="8" type="ORF">GCM10007231_23490</name>
</gene>
<reference evidence="9" key="4">
    <citation type="submission" date="2019-03" db="EMBL/GenBank/DDBJ databases">
        <authorList>
            <person name="Huang Y."/>
        </authorList>
    </citation>
    <scope>NUCLEOTIDE SEQUENCE</scope>
    <source>
        <strain evidence="9">JCM 16608</strain>
    </source>
</reference>
<dbReference type="GO" id="GO:0016020">
    <property type="term" value="C:membrane"/>
    <property type="evidence" value="ECO:0007669"/>
    <property type="project" value="TreeGrafter"/>
</dbReference>
<dbReference type="CDD" id="cd05907">
    <property type="entry name" value="VL_LC_FACS_like"/>
    <property type="match status" value="1"/>
</dbReference>
<evidence type="ECO:0000256" key="6">
    <source>
        <dbReference type="ARBA" id="ARBA00032875"/>
    </source>
</evidence>
<evidence type="ECO:0000256" key="4">
    <source>
        <dbReference type="ARBA" id="ARBA00023098"/>
    </source>
</evidence>
<reference evidence="9 10" key="1">
    <citation type="journal article" date="2008" name="Int. J. Syst. Evol. Microbiol.">
        <title>Nocardioides daphniae sp. nov., isolated from Daphnia cucullata (Crustacea: Cladocera).</title>
        <authorList>
            <person name="Toth E.M."/>
            <person name="Keki Z."/>
            <person name="Homonnay Z.G."/>
            <person name="Borsodi A.K."/>
            <person name="Marialigeti K."/>
            <person name="Schumann P."/>
        </authorList>
    </citation>
    <scope>NUCLEOTIDE SEQUENCE [LARGE SCALE GENOMIC DNA]</scope>
    <source>
        <strain evidence="9 10">JCM 16608</strain>
    </source>
</reference>
<name>A0A4P7UCN2_9ACTN</name>
<dbReference type="SUPFAM" id="SSF56801">
    <property type="entry name" value="Acetyl-CoA synthetase-like"/>
    <property type="match status" value="1"/>
</dbReference>
<keyword evidence="2 9" id="KW-0436">Ligase</keyword>
<dbReference type="PANTHER" id="PTHR43272">
    <property type="entry name" value="LONG-CHAIN-FATTY-ACID--COA LIGASE"/>
    <property type="match status" value="1"/>
</dbReference>
<dbReference type="InterPro" id="IPR042099">
    <property type="entry name" value="ANL_N_sf"/>
</dbReference>
<evidence type="ECO:0000313" key="8">
    <source>
        <dbReference type="EMBL" id="GGD23679.1"/>
    </source>
</evidence>
<dbReference type="KEGG" id="ndp:E2C04_13565"/>
<keyword evidence="3" id="KW-0276">Fatty acid metabolism</keyword>
<reference evidence="8" key="5">
    <citation type="submission" date="2024-05" db="EMBL/GenBank/DDBJ databases">
        <authorList>
            <person name="Sun Q."/>
            <person name="Sedlacek I."/>
        </authorList>
    </citation>
    <scope>NUCLEOTIDE SEQUENCE</scope>
    <source>
        <strain evidence="8">CCM 7403</strain>
    </source>
</reference>
<organism evidence="9 10">
    <name type="scientific">Nocardioides daphniae</name>
    <dbReference type="NCBI Taxonomy" id="402297"/>
    <lineage>
        <taxon>Bacteria</taxon>
        <taxon>Bacillati</taxon>
        <taxon>Actinomycetota</taxon>
        <taxon>Actinomycetes</taxon>
        <taxon>Propionibacteriales</taxon>
        <taxon>Nocardioidaceae</taxon>
        <taxon>Nocardioides</taxon>
    </lineage>
</organism>
<evidence type="ECO:0000259" key="7">
    <source>
        <dbReference type="Pfam" id="PF00501"/>
    </source>
</evidence>
<dbReference type="OrthoDB" id="9803968at2"/>
<sequence>MTDVLTERARVERILGGRTLLDHLASTASELADEPAYSDRHDVEEGWRTLTWGQTREAALDAAAGLVALGVEPGQPVAIMATNRIEHVLADMGAVHAAAIPMSIYNTLSPDQVAYIAGHSGARHVIVEGADHLDRWAKALADSPETTVVVINEAALPDGDQFLSWAQLVAAGAALRRDRPGALDERAELVTPSTPATILYTSGTTGNPKGVVLTHHNVLCEAQTTMEAAGLIGERQVQISYLPLAHIAERVLGVYGPTLLGSHSYCIGDPTQLVATLGEVHPTAFFGVPRVWEKIQTGISAKLAADPNPDNVRLVQESMAAGLAWVQAQETGHTMTPEIEEAYRKADEAILGFLKLLLGLDRVRWCASASAPMPVETTKFMAGLGLRVYDVYGMTETCGAVTVNGPDHFRIGSVGVATPGMEVKLADDGEILVRGPVNTPGYFRQVEATRQLIDPEGWVHTGDIGTQDEDGFFYVVDRKKELIITSAGKNIAPSNIENHLKESPLIGHAMAIGDNRPYVVAVLTLDGEVAPVVAQRMGLEFTDLADLSTKSEIRVMVQAAVDKANERLSRPEQVKAFALLAHEWTAESEELTPSLKLKRRVVNRKYADVVDELYANAK</sequence>
<protein>
    <recommendedName>
        <fullName evidence="6">Acyl-CoA synthetase</fullName>
    </recommendedName>
</protein>
<evidence type="ECO:0000313" key="11">
    <source>
        <dbReference type="Proteomes" id="UP000630594"/>
    </source>
</evidence>